<feature type="region of interest" description="Disordered" evidence="11">
    <location>
        <begin position="256"/>
        <end position="291"/>
    </location>
</feature>
<feature type="transmembrane region" description="Helical" evidence="12">
    <location>
        <begin position="47"/>
        <end position="64"/>
    </location>
</feature>
<gene>
    <name evidence="15" type="ORF">SAMN05192532_101402</name>
</gene>
<keyword evidence="2" id="KW-0813">Transport</keyword>
<name>A0A1I1ZRF8_9BACI</name>
<dbReference type="InterPro" id="IPR027387">
    <property type="entry name" value="Cytb/b6-like_sf"/>
</dbReference>
<dbReference type="Pfam" id="PF13442">
    <property type="entry name" value="Cytochrome_CBB3"/>
    <property type="match status" value="1"/>
</dbReference>
<keyword evidence="6" id="KW-0249">Electron transport</keyword>
<organism evidence="15 16">
    <name type="scientific">Alteribacillus iranensis</name>
    <dbReference type="NCBI Taxonomy" id="930128"/>
    <lineage>
        <taxon>Bacteria</taxon>
        <taxon>Bacillati</taxon>
        <taxon>Bacillota</taxon>
        <taxon>Bacilli</taxon>
        <taxon>Bacillales</taxon>
        <taxon>Bacillaceae</taxon>
        <taxon>Alteribacillus</taxon>
    </lineage>
</organism>
<dbReference type="InterPro" id="IPR009056">
    <property type="entry name" value="Cyt_c-like_dom"/>
</dbReference>
<comment type="subcellular location">
    <subcellularLocation>
        <location evidence="1">Membrane</location>
        <topology evidence="1">Multi-pass membrane protein</topology>
    </subcellularLocation>
</comment>
<dbReference type="AlphaFoldDB" id="A0A1I1ZRF8"/>
<evidence type="ECO:0000256" key="8">
    <source>
        <dbReference type="ARBA" id="ARBA00023004"/>
    </source>
</evidence>
<evidence type="ECO:0000256" key="2">
    <source>
        <dbReference type="ARBA" id="ARBA00022448"/>
    </source>
</evidence>
<evidence type="ECO:0000256" key="12">
    <source>
        <dbReference type="SAM" id="Phobius"/>
    </source>
</evidence>
<dbReference type="GO" id="GO:0016020">
    <property type="term" value="C:membrane"/>
    <property type="evidence" value="ECO:0007669"/>
    <property type="project" value="UniProtKB-SubCell"/>
</dbReference>
<dbReference type="OrthoDB" id="2380469at2"/>
<evidence type="ECO:0000256" key="3">
    <source>
        <dbReference type="ARBA" id="ARBA00022617"/>
    </source>
</evidence>
<keyword evidence="5 10" id="KW-0479">Metal-binding</keyword>
<dbReference type="STRING" id="930128.SAMN05192532_101402"/>
<dbReference type="InterPro" id="IPR036150">
    <property type="entry name" value="Cyt_b/b6_C_sf"/>
</dbReference>
<dbReference type="Proteomes" id="UP000199516">
    <property type="component" value="Unassembled WGS sequence"/>
</dbReference>
<dbReference type="PROSITE" id="PS51007">
    <property type="entry name" value="CYTC"/>
    <property type="match status" value="1"/>
</dbReference>
<dbReference type="InterPro" id="IPR005798">
    <property type="entry name" value="Cyt_b/b6_C"/>
</dbReference>
<feature type="domain" description="Cytochrome c" evidence="14">
    <location>
        <begin position="185"/>
        <end position="261"/>
    </location>
</feature>
<evidence type="ECO:0000256" key="7">
    <source>
        <dbReference type="ARBA" id="ARBA00022989"/>
    </source>
</evidence>
<evidence type="ECO:0000256" key="5">
    <source>
        <dbReference type="ARBA" id="ARBA00022723"/>
    </source>
</evidence>
<dbReference type="PROSITE" id="PS51003">
    <property type="entry name" value="CYTB_CTER"/>
    <property type="match status" value="1"/>
</dbReference>
<evidence type="ECO:0000256" key="6">
    <source>
        <dbReference type="ARBA" id="ARBA00022982"/>
    </source>
</evidence>
<dbReference type="RefSeq" id="WP_091656650.1">
    <property type="nucleotide sequence ID" value="NZ_FONT01000001.1"/>
</dbReference>
<keyword evidence="8 10" id="KW-0408">Iron</keyword>
<dbReference type="GO" id="GO:0046872">
    <property type="term" value="F:metal ion binding"/>
    <property type="evidence" value="ECO:0007669"/>
    <property type="project" value="UniProtKB-KW"/>
</dbReference>
<feature type="transmembrane region" description="Helical" evidence="12">
    <location>
        <begin position="103"/>
        <end position="125"/>
    </location>
</feature>
<dbReference type="SUPFAM" id="SSF46626">
    <property type="entry name" value="Cytochrome c"/>
    <property type="match status" value="1"/>
</dbReference>
<dbReference type="GO" id="GO:0009055">
    <property type="term" value="F:electron transfer activity"/>
    <property type="evidence" value="ECO:0007669"/>
    <property type="project" value="InterPro"/>
</dbReference>
<evidence type="ECO:0000313" key="15">
    <source>
        <dbReference type="EMBL" id="SFE34261.1"/>
    </source>
</evidence>
<reference evidence="15 16" key="1">
    <citation type="submission" date="2016-10" db="EMBL/GenBank/DDBJ databases">
        <authorList>
            <person name="de Groot N.N."/>
        </authorList>
    </citation>
    <scope>NUCLEOTIDE SEQUENCE [LARGE SCALE GENOMIC DNA]</scope>
    <source>
        <strain evidence="15 16">DSM 23995</strain>
    </source>
</reference>
<keyword evidence="4 12" id="KW-0812">Transmembrane</keyword>
<keyword evidence="3 10" id="KW-0349">Heme</keyword>
<dbReference type="GO" id="GO:0020037">
    <property type="term" value="F:heme binding"/>
    <property type="evidence" value="ECO:0007669"/>
    <property type="project" value="InterPro"/>
</dbReference>
<dbReference type="Pfam" id="PF00032">
    <property type="entry name" value="Cytochrom_B_C"/>
    <property type="match status" value="1"/>
</dbReference>
<feature type="domain" description="Cytochrome b/b6 C-terminal region profile" evidence="13">
    <location>
        <begin position="28"/>
        <end position="155"/>
    </location>
</feature>
<protein>
    <submittedName>
        <fullName evidence="15">Menaquinol-cytochrome c reductase cytochrome b/c subunit</fullName>
    </submittedName>
</protein>
<evidence type="ECO:0000313" key="16">
    <source>
        <dbReference type="Proteomes" id="UP000199516"/>
    </source>
</evidence>
<dbReference type="PANTHER" id="PTHR37823">
    <property type="entry name" value="CYTOCHROME C-553-LIKE"/>
    <property type="match status" value="1"/>
</dbReference>
<dbReference type="Gene3D" id="1.20.810.10">
    <property type="entry name" value="Cytochrome Bc1 Complex, Chain C"/>
    <property type="match status" value="1"/>
</dbReference>
<feature type="transmembrane region" description="Helical" evidence="12">
    <location>
        <begin position="137"/>
        <end position="155"/>
    </location>
</feature>
<evidence type="ECO:0000256" key="9">
    <source>
        <dbReference type="ARBA" id="ARBA00023136"/>
    </source>
</evidence>
<accession>A0A1I1ZRF8</accession>
<dbReference type="InterPro" id="IPR051811">
    <property type="entry name" value="Cytochrome_c550/c551-like"/>
</dbReference>
<evidence type="ECO:0000256" key="4">
    <source>
        <dbReference type="ARBA" id="ARBA00022692"/>
    </source>
</evidence>
<dbReference type="PANTHER" id="PTHR37823:SF4">
    <property type="entry name" value="MENAQUINOL-CYTOCHROME C REDUCTASE CYTOCHROME B_C SUBUNIT"/>
    <property type="match status" value="1"/>
</dbReference>
<evidence type="ECO:0000256" key="11">
    <source>
        <dbReference type="SAM" id="MobiDB-lite"/>
    </source>
</evidence>
<dbReference type="EMBL" id="FONT01000001">
    <property type="protein sequence ID" value="SFE34261.1"/>
    <property type="molecule type" value="Genomic_DNA"/>
</dbReference>
<dbReference type="Gene3D" id="1.10.760.10">
    <property type="entry name" value="Cytochrome c-like domain"/>
    <property type="match status" value="1"/>
</dbReference>
<proteinExistence type="predicted"/>
<keyword evidence="7 12" id="KW-1133">Transmembrane helix</keyword>
<feature type="compositionally biased region" description="Acidic residues" evidence="11">
    <location>
        <begin position="265"/>
        <end position="291"/>
    </location>
</feature>
<dbReference type="GO" id="GO:0016491">
    <property type="term" value="F:oxidoreductase activity"/>
    <property type="evidence" value="ECO:0007669"/>
    <property type="project" value="InterPro"/>
</dbReference>
<evidence type="ECO:0000259" key="14">
    <source>
        <dbReference type="PROSITE" id="PS51007"/>
    </source>
</evidence>
<sequence>MQRGKGMKFVGDSRVPAEGRKPNIPKDYSEYPGKTEAFFPNFLLKEWMVGAVFLVGYLCLTVAHPSPLERMADPTDSGYIPLPDWYFLFLYQLLKYEYASGDFNVIGTVVIPGLAFGALLLAPWLDNGPERRASRRPIASALMFIGVLATVYLTWESVENHDWEAAAEQGQMLDEEEAELADQVDTEADGYQIYSDQGCIACHGDQLQGAGSAGPPLFDTQYDVETIKEIAVDGIGEMPPGQYDGSEEDLETLAQYIANGGSPDGGDETGGDDAEGEETAEDGEAEEETEE</sequence>
<evidence type="ECO:0000259" key="13">
    <source>
        <dbReference type="PROSITE" id="PS51003"/>
    </source>
</evidence>
<dbReference type="SUPFAM" id="SSF81648">
    <property type="entry name" value="a domain/subunit of cytochrome bc1 complex (Ubiquinol-cytochrome c reductase)"/>
    <property type="match status" value="1"/>
</dbReference>
<keyword evidence="9 12" id="KW-0472">Membrane</keyword>
<dbReference type="InterPro" id="IPR036909">
    <property type="entry name" value="Cyt_c-like_dom_sf"/>
</dbReference>
<evidence type="ECO:0000256" key="10">
    <source>
        <dbReference type="PROSITE-ProRule" id="PRU00433"/>
    </source>
</evidence>
<keyword evidence="16" id="KW-1185">Reference proteome</keyword>
<evidence type="ECO:0000256" key="1">
    <source>
        <dbReference type="ARBA" id="ARBA00004141"/>
    </source>
</evidence>